<name>A0A921NEA3_9PSED</name>
<dbReference type="AlphaFoldDB" id="A0A921NEA3"/>
<dbReference type="RefSeq" id="WP_177327563.1">
    <property type="nucleotide sequence ID" value="NZ_DYTS01000006.1"/>
</dbReference>
<sequence length="481" mass="53095">MADEQVLKVCQGVPDAASESTETLELTSVQINGLGQLCTALPGRFSDQIFRVFQRLNLEGVPTVESIRYKDLLINFTSNFTYYGNNRTGESGHFGDAAFTLYRPRVTPALAEYSILGDVLEPNFTDIHGLKVVPIVADAQGSTGTALKPPTGFTWVWEIQRAELTLSIWRPQPPPGYVCMGLVCSNSLRAPDIGTVKCIRADLVTEARINQEVWNDRGTHAGTNFSAWSISPPSPMPAEVFFSTGTFIGHDHYQAPSPVTPTYALRTHLSIEPPTEPSHAPVLHNYAHPTALTSDTATYTTLLPWFVISDPDLTQDQQFLQSPQYKLETTETYKLVRHAYNNTGDIQRYSLMFQSSTSTSTTQTETDIKTAEALAEATFAGYFKTSVKVGSSISQSNAITQGWTTTKSSTVWCTLGAYKAVAVYLISYTYRLLRADKQEVGKSLTRQPNNSLYWTEYPPAPKSVTISTTAEPQDPAFLLHE</sequence>
<dbReference type="Proteomes" id="UP000752172">
    <property type="component" value="Unassembled WGS sequence"/>
</dbReference>
<reference evidence="1" key="1">
    <citation type="journal article" date="2021" name="PeerJ">
        <title>Extensive microbial diversity within the chicken gut microbiome revealed by metagenomics and culture.</title>
        <authorList>
            <person name="Gilroy R."/>
            <person name="Ravi A."/>
            <person name="Getino M."/>
            <person name="Pursley I."/>
            <person name="Horton D.L."/>
            <person name="Alikhan N.F."/>
            <person name="Baker D."/>
            <person name="Gharbi K."/>
            <person name="Hall N."/>
            <person name="Watson M."/>
            <person name="Adriaenssens E.M."/>
            <person name="Foster-Nyarko E."/>
            <person name="Jarju S."/>
            <person name="Secka A."/>
            <person name="Antonio M."/>
            <person name="Oren A."/>
            <person name="Chaudhuri R.R."/>
            <person name="La Ragione R."/>
            <person name="Hildebrand F."/>
            <person name="Pallen M.J."/>
        </authorList>
    </citation>
    <scope>NUCLEOTIDE SEQUENCE</scope>
    <source>
        <strain evidence="1">ChiSjej2B20-17149</strain>
    </source>
</reference>
<accession>A0A921NEA3</accession>
<evidence type="ECO:0000313" key="1">
    <source>
        <dbReference type="EMBL" id="HJH17149.1"/>
    </source>
</evidence>
<proteinExistence type="predicted"/>
<dbReference type="EMBL" id="DYTS01000006">
    <property type="protein sequence ID" value="HJH17149.1"/>
    <property type="molecule type" value="Genomic_DNA"/>
</dbReference>
<evidence type="ECO:0000313" key="2">
    <source>
        <dbReference type="Proteomes" id="UP000752172"/>
    </source>
</evidence>
<reference evidence="1" key="2">
    <citation type="submission" date="2021-09" db="EMBL/GenBank/DDBJ databases">
        <authorList>
            <person name="Gilroy R."/>
        </authorList>
    </citation>
    <scope>NUCLEOTIDE SEQUENCE</scope>
    <source>
        <strain evidence="1">ChiSjej2B20-17149</strain>
    </source>
</reference>
<dbReference type="PANTHER" id="PTHR48219:SF2">
    <property type="entry name" value="VACUOLAR PROTEIN SORTING-ASSOCIATED PROTEIN 62"/>
    <property type="match status" value="1"/>
</dbReference>
<gene>
    <name evidence="1" type="ORF">K8W20_00325</name>
</gene>
<comment type="caution">
    <text evidence="1">The sequence shown here is derived from an EMBL/GenBank/DDBJ whole genome shotgun (WGS) entry which is preliminary data.</text>
</comment>
<dbReference type="InterPro" id="IPR009291">
    <property type="entry name" value="Vps62"/>
</dbReference>
<dbReference type="PANTHER" id="PTHR48219">
    <property type="entry name" value="VACUOLAR PROTEIN SORTING-ASSOCIATED PROTEIN 62-RELATED"/>
    <property type="match status" value="1"/>
</dbReference>
<organism evidence="1 2">
    <name type="scientific">Pseudomonas lactis</name>
    <dbReference type="NCBI Taxonomy" id="1615674"/>
    <lineage>
        <taxon>Bacteria</taxon>
        <taxon>Pseudomonadati</taxon>
        <taxon>Pseudomonadota</taxon>
        <taxon>Gammaproteobacteria</taxon>
        <taxon>Pseudomonadales</taxon>
        <taxon>Pseudomonadaceae</taxon>
        <taxon>Pseudomonas</taxon>
    </lineage>
</organism>
<protein>
    <submittedName>
        <fullName evidence="1">Vps62-related protein</fullName>
    </submittedName>
</protein>
<dbReference type="Pfam" id="PF06101">
    <property type="entry name" value="Vps62"/>
    <property type="match status" value="1"/>
</dbReference>